<comment type="caution">
    <text evidence="2">The sequence shown here is derived from an EMBL/GenBank/DDBJ whole genome shotgun (WGS) entry which is preliminary data.</text>
</comment>
<proteinExistence type="predicted"/>
<protein>
    <submittedName>
        <fullName evidence="2">Uncharacterized protein</fullName>
    </submittedName>
</protein>
<organism evidence="2">
    <name type="scientific">marine sediment metagenome</name>
    <dbReference type="NCBI Taxonomy" id="412755"/>
    <lineage>
        <taxon>unclassified sequences</taxon>
        <taxon>metagenomes</taxon>
        <taxon>ecological metagenomes</taxon>
    </lineage>
</organism>
<evidence type="ECO:0000256" key="1">
    <source>
        <dbReference type="SAM" id="Coils"/>
    </source>
</evidence>
<accession>A0A0F9W3F3</accession>
<reference evidence="2" key="1">
    <citation type="journal article" date="2015" name="Nature">
        <title>Complex archaea that bridge the gap between prokaryotes and eukaryotes.</title>
        <authorList>
            <person name="Spang A."/>
            <person name="Saw J.H."/>
            <person name="Jorgensen S.L."/>
            <person name="Zaremba-Niedzwiedzka K."/>
            <person name="Martijn J."/>
            <person name="Lind A.E."/>
            <person name="van Eijk R."/>
            <person name="Schleper C."/>
            <person name="Guy L."/>
            <person name="Ettema T.J."/>
        </authorList>
    </citation>
    <scope>NUCLEOTIDE SEQUENCE</scope>
</reference>
<dbReference type="AlphaFoldDB" id="A0A0F9W3F3"/>
<feature type="coiled-coil region" evidence="1">
    <location>
        <begin position="47"/>
        <end position="74"/>
    </location>
</feature>
<name>A0A0F9W3F3_9ZZZZ</name>
<evidence type="ECO:0000313" key="2">
    <source>
        <dbReference type="EMBL" id="KKO10870.1"/>
    </source>
</evidence>
<gene>
    <name evidence="2" type="ORF">LCGC14_0023530</name>
</gene>
<keyword evidence="1" id="KW-0175">Coiled coil</keyword>
<sequence>MKFGLRKWTAFVLLLVAVALNAGACSNRAVYDNLRVHQRQECGDQPMSSYEQCLERTRQTYEAYKRERREALEL</sequence>
<dbReference type="EMBL" id="LAZR01000004">
    <property type="protein sequence ID" value="KKO10870.1"/>
    <property type="molecule type" value="Genomic_DNA"/>
</dbReference>